<evidence type="ECO:0000256" key="3">
    <source>
        <dbReference type="ARBA" id="ARBA00023163"/>
    </source>
</evidence>
<dbReference type="SMART" id="SM00895">
    <property type="entry name" value="FCD"/>
    <property type="match status" value="1"/>
</dbReference>
<evidence type="ECO:0000313" key="5">
    <source>
        <dbReference type="EMBL" id="MXQ55213.1"/>
    </source>
</evidence>
<dbReference type="Gene3D" id="1.10.10.10">
    <property type="entry name" value="Winged helix-like DNA-binding domain superfamily/Winged helix DNA-binding domain"/>
    <property type="match status" value="1"/>
</dbReference>
<keyword evidence="6" id="KW-1185">Reference proteome</keyword>
<dbReference type="InterPro" id="IPR036390">
    <property type="entry name" value="WH_DNA-bd_sf"/>
</dbReference>
<dbReference type="Proteomes" id="UP000430692">
    <property type="component" value="Unassembled WGS sequence"/>
</dbReference>
<dbReference type="Gene3D" id="1.20.120.530">
    <property type="entry name" value="GntR ligand-binding domain-like"/>
    <property type="match status" value="1"/>
</dbReference>
<keyword evidence="2" id="KW-0238">DNA-binding</keyword>
<dbReference type="RefSeq" id="WP_160802562.1">
    <property type="nucleotide sequence ID" value="NZ_WUUL01000012.1"/>
</dbReference>
<dbReference type="InterPro" id="IPR011711">
    <property type="entry name" value="GntR_C"/>
</dbReference>
<evidence type="ECO:0000256" key="1">
    <source>
        <dbReference type="ARBA" id="ARBA00023015"/>
    </source>
</evidence>
<keyword evidence="3" id="KW-0804">Transcription</keyword>
<gene>
    <name evidence="5" type="ORF">GSM42_16130</name>
</gene>
<dbReference type="SUPFAM" id="SSF46785">
    <property type="entry name" value="Winged helix' DNA-binding domain"/>
    <property type="match status" value="1"/>
</dbReference>
<evidence type="ECO:0000313" key="6">
    <source>
        <dbReference type="Proteomes" id="UP000430692"/>
    </source>
</evidence>
<dbReference type="CDD" id="cd07377">
    <property type="entry name" value="WHTH_GntR"/>
    <property type="match status" value="1"/>
</dbReference>
<dbReference type="InterPro" id="IPR000524">
    <property type="entry name" value="Tscrpt_reg_HTH_GntR"/>
</dbReference>
<dbReference type="PROSITE" id="PS50949">
    <property type="entry name" value="HTH_GNTR"/>
    <property type="match status" value="1"/>
</dbReference>
<dbReference type="Pfam" id="PF00392">
    <property type="entry name" value="GntR"/>
    <property type="match status" value="1"/>
</dbReference>
<keyword evidence="1" id="KW-0805">Transcription regulation</keyword>
<dbReference type="EMBL" id="WUUL01000012">
    <property type="protein sequence ID" value="MXQ55213.1"/>
    <property type="molecule type" value="Genomic_DNA"/>
</dbReference>
<dbReference type="InterPro" id="IPR036388">
    <property type="entry name" value="WH-like_DNA-bd_sf"/>
</dbReference>
<organism evidence="5 6">
    <name type="scientific">Shimazuella alba</name>
    <dbReference type="NCBI Taxonomy" id="2690964"/>
    <lineage>
        <taxon>Bacteria</taxon>
        <taxon>Bacillati</taxon>
        <taxon>Bacillota</taxon>
        <taxon>Bacilli</taxon>
        <taxon>Bacillales</taxon>
        <taxon>Thermoactinomycetaceae</taxon>
        <taxon>Shimazuella</taxon>
    </lineage>
</organism>
<comment type="caution">
    <text evidence="5">The sequence shown here is derived from an EMBL/GenBank/DDBJ whole genome shotgun (WGS) entry which is preliminary data.</text>
</comment>
<dbReference type="SUPFAM" id="SSF48008">
    <property type="entry name" value="GntR ligand-binding domain-like"/>
    <property type="match status" value="1"/>
</dbReference>
<dbReference type="PANTHER" id="PTHR43537:SF43">
    <property type="entry name" value="GNTR-FAMILY TRANSCRIPTIONAL REGULATOR"/>
    <property type="match status" value="1"/>
</dbReference>
<dbReference type="PRINTS" id="PR00035">
    <property type="entry name" value="HTHGNTR"/>
</dbReference>
<dbReference type="AlphaFoldDB" id="A0A6I4VWA9"/>
<accession>A0A6I4VWA9</accession>
<proteinExistence type="predicted"/>
<dbReference type="InterPro" id="IPR008920">
    <property type="entry name" value="TF_FadR/GntR_C"/>
</dbReference>
<dbReference type="SMART" id="SM00345">
    <property type="entry name" value="HTH_GNTR"/>
    <property type="match status" value="1"/>
</dbReference>
<reference evidence="5 6" key="1">
    <citation type="submission" date="2019-12" db="EMBL/GenBank/DDBJ databases">
        <title>Whole-genome analyses of novel actinobacteria.</title>
        <authorList>
            <person name="Sahin N."/>
            <person name="Saygin H."/>
        </authorList>
    </citation>
    <scope>NUCLEOTIDE SEQUENCE [LARGE SCALE GENOMIC DNA]</scope>
    <source>
        <strain evidence="5 6">KC615</strain>
    </source>
</reference>
<feature type="domain" description="HTH gntR-type" evidence="4">
    <location>
        <begin position="16"/>
        <end position="84"/>
    </location>
</feature>
<protein>
    <submittedName>
        <fullName evidence="5">FCD domain-containing protein</fullName>
    </submittedName>
</protein>
<dbReference type="PANTHER" id="PTHR43537">
    <property type="entry name" value="TRANSCRIPTIONAL REGULATOR, GNTR FAMILY"/>
    <property type="match status" value="1"/>
</dbReference>
<dbReference type="GO" id="GO:0003700">
    <property type="term" value="F:DNA-binding transcription factor activity"/>
    <property type="evidence" value="ECO:0007669"/>
    <property type="project" value="InterPro"/>
</dbReference>
<evidence type="ECO:0000259" key="4">
    <source>
        <dbReference type="PROSITE" id="PS50949"/>
    </source>
</evidence>
<name>A0A6I4VWA9_9BACL</name>
<dbReference type="Pfam" id="PF07729">
    <property type="entry name" value="FCD"/>
    <property type="match status" value="1"/>
</dbReference>
<evidence type="ECO:0000256" key="2">
    <source>
        <dbReference type="ARBA" id="ARBA00023125"/>
    </source>
</evidence>
<sequence>MHNDQREVVVKSLSRKTLSKQVEEQVIQLLVSGQLKPGDKLPTEMELLEKLEVSRPVLREALSSLESLGVIKRKTREGTFFSEKISSEPFSVMLALSIGRIKEIIEARMSLELGLVTLAAEKITDQQLELLRENIDKMKTADDSYPSYDREFHQIIALTVNNNVVAGMIDSLLIAFDKMSAEIQIRHPKTTIEHHEAIFSALQKRDPHAAFAAMYQHLDFVRQKILFEGDRLN</sequence>
<dbReference type="GO" id="GO:0003677">
    <property type="term" value="F:DNA binding"/>
    <property type="evidence" value="ECO:0007669"/>
    <property type="project" value="UniProtKB-KW"/>
</dbReference>